<proteinExistence type="predicted"/>
<feature type="compositionally biased region" description="Acidic residues" evidence="1">
    <location>
        <begin position="14"/>
        <end position="41"/>
    </location>
</feature>
<keyword evidence="4" id="KW-1185">Reference proteome</keyword>
<dbReference type="RefSeq" id="XP_005840849.1">
    <property type="nucleotide sequence ID" value="XM_005840792.1"/>
</dbReference>
<sequence length="575" mass="64563">MSGSRNSVHAAAVTEEEEEEEEEYDGEEEALNEDYSVDDFASDGGRDGRTKGSDYVDGDSAEHYSDDSQTSLASSPSDVVEDDGTSSQSDHLDELEGDDDGNSGTVLCGYKEYYKENDSLFPTWQILSFVDDDEGREDVARGIAEIEEERRKKERVKQVRQSPVSLLHFPVWSDVINRMGEMVESATLDKNFWKQRSTSDLDEWTENSNSADGVRRVRENNIVLLLSRGNTLEAMAQLRISLRFHQSRCETDYKQVANMYERFLYLGNHAAAMAMDRGELLYAWKIISLVKEEEASWPCGRGTLFRNHWDLVGFTLVIIASLYFRNKRVRQSIKILKDCIKLEDHAKRSLACSKIARINLGAACLQAGLSWEAVTRLKAALNMSESSLLDDISQASVSRELCGCLSQFKALQFNNYADISSDDVLEMTALLNLSYAYLKVGKIKSANKTLEEIQTHISTLNSPHSLPSSSARASLLHRFSNSLRWLSQQVDTTCMRNQLPAAAASRSSPAMHMWSSKMDDWAVKMRRFDPSSKLNSSTLLMSHLPRSYMRSRAPDACPALVLSHFHNPCAPACSP</sequence>
<reference evidence="3" key="3">
    <citation type="submission" date="2015-06" db="UniProtKB">
        <authorList>
            <consortium name="EnsemblProtists"/>
        </authorList>
    </citation>
    <scope>IDENTIFICATION</scope>
</reference>
<dbReference type="Gene3D" id="1.25.40.10">
    <property type="entry name" value="Tetratricopeptide repeat domain"/>
    <property type="match status" value="1"/>
</dbReference>
<gene>
    <name evidence="2" type="ORF">GUITHDRAFT_132901</name>
</gene>
<reference evidence="4" key="2">
    <citation type="submission" date="2012-11" db="EMBL/GenBank/DDBJ databases">
        <authorList>
            <person name="Kuo A."/>
            <person name="Curtis B.A."/>
            <person name="Tanifuji G."/>
            <person name="Burki F."/>
            <person name="Gruber A."/>
            <person name="Irimia M."/>
            <person name="Maruyama S."/>
            <person name="Arias M.C."/>
            <person name="Ball S.G."/>
            <person name="Gile G.H."/>
            <person name="Hirakawa Y."/>
            <person name="Hopkins J.F."/>
            <person name="Rensing S.A."/>
            <person name="Schmutz J."/>
            <person name="Symeonidi A."/>
            <person name="Elias M."/>
            <person name="Eveleigh R.J."/>
            <person name="Herman E.K."/>
            <person name="Klute M.J."/>
            <person name="Nakayama T."/>
            <person name="Obornik M."/>
            <person name="Reyes-Prieto A."/>
            <person name="Armbrust E.V."/>
            <person name="Aves S.J."/>
            <person name="Beiko R.G."/>
            <person name="Coutinho P."/>
            <person name="Dacks J.B."/>
            <person name="Durnford D.G."/>
            <person name="Fast N.M."/>
            <person name="Green B.R."/>
            <person name="Grisdale C."/>
            <person name="Hempe F."/>
            <person name="Henrissat B."/>
            <person name="Hoppner M.P."/>
            <person name="Ishida K.-I."/>
            <person name="Kim E."/>
            <person name="Koreny L."/>
            <person name="Kroth P.G."/>
            <person name="Liu Y."/>
            <person name="Malik S.-B."/>
            <person name="Maier U.G."/>
            <person name="McRose D."/>
            <person name="Mock T."/>
            <person name="Neilson J.A."/>
            <person name="Onodera N.T."/>
            <person name="Poole A.M."/>
            <person name="Pritham E.J."/>
            <person name="Richards T.A."/>
            <person name="Rocap G."/>
            <person name="Roy S.W."/>
            <person name="Sarai C."/>
            <person name="Schaack S."/>
            <person name="Shirato S."/>
            <person name="Slamovits C.H."/>
            <person name="Spencer D.F."/>
            <person name="Suzuki S."/>
            <person name="Worden A.Z."/>
            <person name="Zauner S."/>
            <person name="Barry K."/>
            <person name="Bell C."/>
            <person name="Bharti A.K."/>
            <person name="Crow J.A."/>
            <person name="Grimwood J."/>
            <person name="Kramer R."/>
            <person name="Lindquist E."/>
            <person name="Lucas S."/>
            <person name="Salamov A."/>
            <person name="McFadden G.I."/>
            <person name="Lane C.E."/>
            <person name="Keeling P.J."/>
            <person name="Gray M.W."/>
            <person name="Grigoriev I.V."/>
            <person name="Archibald J.M."/>
        </authorList>
    </citation>
    <scope>NUCLEOTIDE SEQUENCE</scope>
    <source>
        <strain evidence="4">CCMP2712</strain>
    </source>
</reference>
<dbReference type="HOGENOM" id="CLU_474469_0_0_1"/>
<evidence type="ECO:0000256" key="1">
    <source>
        <dbReference type="SAM" id="MobiDB-lite"/>
    </source>
</evidence>
<dbReference type="GeneID" id="17310339"/>
<evidence type="ECO:0000313" key="2">
    <source>
        <dbReference type="EMBL" id="EKX53869.1"/>
    </source>
</evidence>
<feature type="region of interest" description="Disordered" evidence="1">
    <location>
        <begin position="1"/>
        <end position="103"/>
    </location>
</feature>
<dbReference type="PaxDb" id="55529-EKX53869"/>
<dbReference type="EMBL" id="JH992969">
    <property type="protein sequence ID" value="EKX53869.1"/>
    <property type="molecule type" value="Genomic_DNA"/>
</dbReference>
<feature type="compositionally biased region" description="Basic and acidic residues" evidence="1">
    <location>
        <begin position="44"/>
        <end position="66"/>
    </location>
</feature>
<evidence type="ECO:0000313" key="3">
    <source>
        <dbReference type="EnsemblProtists" id="EKX53869"/>
    </source>
</evidence>
<dbReference type="SUPFAM" id="SSF48452">
    <property type="entry name" value="TPR-like"/>
    <property type="match status" value="1"/>
</dbReference>
<reference evidence="2 4" key="1">
    <citation type="journal article" date="2012" name="Nature">
        <title>Algal genomes reveal evolutionary mosaicism and the fate of nucleomorphs.</title>
        <authorList>
            <consortium name="DOE Joint Genome Institute"/>
            <person name="Curtis B.A."/>
            <person name="Tanifuji G."/>
            <person name="Burki F."/>
            <person name="Gruber A."/>
            <person name="Irimia M."/>
            <person name="Maruyama S."/>
            <person name="Arias M.C."/>
            <person name="Ball S.G."/>
            <person name="Gile G.H."/>
            <person name="Hirakawa Y."/>
            <person name="Hopkins J.F."/>
            <person name="Kuo A."/>
            <person name="Rensing S.A."/>
            <person name="Schmutz J."/>
            <person name="Symeonidi A."/>
            <person name="Elias M."/>
            <person name="Eveleigh R.J."/>
            <person name="Herman E.K."/>
            <person name="Klute M.J."/>
            <person name="Nakayama T."/>
            <person name="Obornik M."/>
            <person name="Reyes-Prieto A."/>
            <person name="Armbrust E.V."/>
            <person name="Aves S.J."/>
            <person name="Beiko R.G."/>
            <person name="Coutinho P."/>
            <person name="Dacks J.B."/>
            <person name="Durnford D.G."/>
            <person name="Fast N.M."/>
            <person name="Green B.R."/>
            <person name="Grisdale C.J."/>
            <person name="Hempel F."/>
            <person name="Henrissat B."/>
            <person name="Hoppner M.P."/>
            <person name="Ishida K."/>
            <person name="Kim E."/>
            <person name="Koreny L."/>
            <person name="Kroth P.G."/>
            <person name="Liu Y."/>
            <person name="Malik S.B."/>
            <person name="Maier U.G."/>
            <person name="McRose D."/>
            <person name="Mock T."/>
            <person name="Neilson J.A."/>
            <person name="Onodera N.T."/>
            <person name="Poole A.M."/>
            <person name="Pritham E.J."/>
            <person name="Richards T.A."/>
            <person name="Rocap G."/>
            <person name="Roy S.W."/>
            <person name="Sarai C."/>
            <person name="Schaack S."/>
            <person name="Shirato S."/>
            <person name="Slamovits C.H."/>
            <person name="Spencer D.F."/>
            <person name="Suzuki S."/>
            <person name="Worden A.Z."/>
            <person name="Zauner S."/>
            <person name="Barry K."/>
            <person name="Bell C."/>
            <person name="Bharti A.K."/>
            <person name="Crow J.A."/>
            <person name="Grimwood J."/>
            <person name="Kramer R."/>
            <person name="Lindquist E."/>
            <person name="Lucas S."/>
            <person name="Salamov A."/>
            <person name="McFadden G.I."/>
            <person name="Lane C.E."/>
            <person name="Keeling P.J."/>
            <person name="Gray M.W."/>
            <person name="Grigoriev I.V."/>
            <person name="Archibald J.M."/>
        </authorList>
    </citation>
    <scope>NUCLEOTIDE SEQUENCE</scope>
    <source>
        <strain evidence="2 4">CCMP2712</strain>
    </source>
</reference>
<name>L1K003_GUITC</name>
<evidence type="ECO:0000313" key="4">
    <source>
        <dbReference type="Proteomes" id="UP000011087"/>
    </source>
</evidence>
<accession>L1K003</accession>
<dbReference type="Proteomes" id="UP000011087">
    <property type="component" value="Unassembled WGS sequence"/>
</dbReference>
<protein>
    <submittedName>
        <fullName evidence="2 3">Uncharacterized protein</fullName>
    </submittedName>
</protein>
<dbReference type="EnsemblProtists" id="EKX53869">
    <property type="protein sequence ID" value="EKX53869"/>
    <property type="gene ID" value="GUITHDRAFT_132901"/>
</dbReference>
<dbReference type="AlphaFoldDB" id="L1K003"/>
<feature type="compositionally biased region" description="Polar residues" evidence="1">
    <location>
        <begin position="67"/>
        <end position="77"/>
    </location>
</feature>
<dbReference type="InterPro" id="IPR011990">
    <property type="entry name" value="TPR-like_helical_dom_sf"/>
</dbReference>
<organism evidence="2">
    <name type="scientific">Guillardia theta (strain CCMP2712)</name>
    <name type="common">Cryptophyte</name>
    <dbReference type="NCBI Taxonomy" id="905079"/>
    <lineage>
        <taxon>Eukaryota</taxon>
        <taxon>Cryptophyceae</taxon>
        <taxon>Pyrenomonadales</taxon>
        <taxon>Geminigeraceae</taxon>
        <taxon>Guillardia</taxon>
    </lineage>
</organism>
<dbReference type="KEGG" id="gtt:GUITHDRAFT_132901"/>